<feature type="repeat" description="TNFR-Cys" evidence="3">
    <location>
        <begin position="331"/>
        <end position="371"/>
    </location>
</feature>
<dbReference type="PROSITE" id="PS50050">
    <property type="entry name" value="TNFR_NGFR_2"/>
    <property type="match status" value="2"/>
</dbReference>
<evidence type="ECO:0000256" key="5">
    <source>
        <dbReference type="SAM" id="MobiDB-lite"/>
    </source>
</evidence>
<sequence>MGTEELIFKMILLGSGSSVWLNGLVFLLLCSKIPAERCQGGHSCTGSQPDNEQQRPCVGPRCTARTSRTSRSHQHMATNNGYTQPSRALLQTSGSLGEDSVGSTDTWGGQQQGNSNSTRDCKGIECKLPLRIRLKSRSRAACVGEGCPLVEGQSLVRLSDRAAQFIGEVPDHQYSELGGAPLGVQLTCDIKPGENEVPSEDALILQLQLTKGQEKFVESLKNQQKTITELQQKLSEQQNLLVSQQREIIDQQRKMYEQMDMIKVQYSILFDTVKQMSFQSLQEDIQHYFEAHLQGLQSQVRNHLQKTYSVHKVDVDMKVIDVREPELTCGLCQTDEFCSFQKTPPQCEKCTLCPAGFFQLSECSENIDRICQDRDECMDAPTICGERIKCLNTPGGFRCLGVAEKDAALGLCGAQYFFNKELQECQACSECEEGVVAFQCTADSDTICTAASESKLSESCSAGISLPLAKMANSQIYPGLNLKIKETLQCDILSPNENQMIFKQHGLLWTDINFAVKHSCRNFLQLSLKLNNSEEGYELSGSRIEQPEAKYFQSISISCAAEVEPSQTLSVFLKSPNHFCNQSKDLHIYDLITPLSMFWLSHDTGAVAMNAQMSTALHYQTNYRPSFKIITVSDPYMISLSHDGRSIKFTESGVVKFAFQQALYSMGPTCVREGFSLISSINRNGSNSEIIQVFKSGVNYRDTSISASGAAKVNGGDVISFEILSPAQCNVRYFGENSGISTLSLIWIPTAISTAITASVSSSVLPTGAVRNKLLSFSQDSSKDKTIQLVTSGPFAQKTFMFTEKGAASISFNLKLIHSCNIIKLTLNRYESDQGPPTVVAQQIGGQMPEGSLWISISLRSSFDVQNGTKISISLDCVRGRVNQIAHDHGTNLSILWVSS</sequence>
<dbReference type="SMART" id="SM00208">
    <property type="entry name" value="TNFR"/>
    <property type="match status" value="2"/>
</dbReference>
<keyword evidence="8" id="KW-1185">Reference proteome</keyword>
<keyword evidence="1 3" id="KW-1015">Disulfide bond</keyword>
<evidence type="ECO:0000256" key="3">
    <source>
        <dbReference type="PROSITE-ProRule" id="PRU00206"/>
    </source>
</evidence>
<feature type="compositionally biased region" description="Polar residues" evidence="5">
    <location>
        <begin position="42"/>
        <end position="51"/>
    </location>
</feature>
<evidence type="ECO:0000256" key="2">
    <source>
        <dbReference type="ARBA" id="ARBA00023180"/>
    </source>
</evidence>
<keyword evidence="4" id="KW-0175">Coiled coil</keyword>
<gene>
    <name evidence="7" type="ORF">PECUL_23A016652</name>
</gene>
<dbReference type="PROSITE" id="PS01187">
    <property type="entry name" value="EGF_CA"/>
    <property type="match status" value="1"/>
</dbReference>
<proteinExistence type="predicted"/>
<dbReference type="Proteomes" id="UP001295444">
    <property type="component" value="Chromosome 04"/>
</dbReference>
<dbReference type="AlphaFoldDB" id="A0AAD1RVH8"/>
<comment type="caution">
    <text evidence="3">Lacks conserved residue(s) required for the propagation of feature annotation.</text>
</comment>
<organism evidence="7 8">
    <name type="scientific">Pelobates cultripes</name>
    <name type="common">Western spadefoot toad</name>
    <dbReference type="NCBI Taxonomy" id="61616"/>
    <lineage>
        <taxon>Eukaryota</taxon>
        <taxon>Metazoa</taxon>
        <taxon>Chordata</taxon>
        <taxon>Craniata</taxon>
        <taxon>Vertebrata</taxon>
        <taxon>Euteleostomi</taxon>
        <taxon>Amphibia</taxon>
        <taxon>Batrachia</taxon>
        <taxon>Anura</taxon>
        <taxon>Pelobatoidea</taxon>
        <taxon>Pelobatidae</taxon>
        <taxon>Pelobates</taxon>
    </lineage>
</organism>
<dbReference type="GO" id="GO:0005615">
    <property type="term" value="C:extracellular space"/>
    <property type="evidence" value="ECO:0007669"/>
    <property type="project" value="TreeGrafter"/>
</dbReference>
<dbReference type="PANTHER" id="PTHR24042:SF8">
    <property type="match status" value="1"/>
</dbReference>
<feature type="domain" description="TNFR-Cys" evidence="6">
    <location>
        <begin position="411"/>
        <end position="448"/>
    </location>
</feature>
<feature type="repeat" description="TNFR-Cys" evidence="3">
    <location>
        <begin position="411"/>
        <end position="448"/>
    </location>
</feature>
<feature type="domain" description="TNFR-Cys" evidence="6">
    <location>
        <begin position="331"/>
        <end position="371"/>
    </location>
</feature>
<dbReference type="InterPro" id="IPR001368">
    <property type="entry name" value="TNFR/NGFR_Cys_rich_reg"/>
</dbReference>
<reference evidence="7" key="1">
    <citation type="submission" date="2022-03" db="EMBL/GenBank/DDBJ databases">
        <authorList>
            <person name="Alioto T."/>
            <person name="Alioto T."/>
            <person name="Gomez Garrido J."/>
        </authorList>
    </citation>
    <scope>NUCLEOTIDE SEQUENCE</scope>
</reference>
<evidence type="ECO:0000256" key="1">
    <source>
        <dbReference type="ARBA" id="ARBA00023157"/>
    </source>
</evidence>
<dbReference type="InterPro" id="IPR018097">
    <property type="entry name" value="EGF_Ca-bd_CS"/>
</dbReference>
<evidence type="ECO:0000256" key="4">
    <source>
        <dbReference type="SAM" id="Coils"/>
    </source>
</evidence>
<feature type="region of interest" description="Disordered" evidence="5">
    <location>
        <begin position="41"/>
        <end position="118"/>
    </location>
</feature>
<dbReference type="InterPro" id="IPR051586">
    <property type="entry name" value="PKC-binding_NELL"/>
</dbReference>
<dbReference type="GO" id="GO:0008201">
    <property type="term" value="F:heparin binding"/>
    <property type="evidence" value="ECO:0007669"/>
    <property type="project" value="TreeGrafter"/>
</dbReference>
<protein>
    <submittedName>
        <fullName evidence="7">PREDICTED: uncharacterized protein LOC100495411</fullName>
    </submittedName>
</protein>
<keyword evidence="2" id="KW-0325">Glycoprotein</keyword>
<dbReference type="Pfam" id="PF00020">
    <property type="entry name" value="TNFR_c6"/>
    <property type="match status" value="2"/>
</dbReference>
<dbReference type="PANTHER" id="PTHR24042">
    <property type="entry name" value="NEL HOMOLOG"/>
    <property type="match status" value="1"/>
</dbReference>
<evidence type="ECO:0000313" key="8">
    <source>
        <dbReference type="Proteomes" id="UP001295444"/>
    </source>
</evidence>
<dbReference type="GO" id="GO:0005509">
    <property type="term" value="F:calcium ion binding"/>
    <property type="evidence" value="ECO:0007669"/>
    <property type="project" value="InterPro"/>
</dbReference>
<feature type="disulfide bond" evidence="3">
    <location>
        <begin position="353"/>
        <end position="371"/>
    </location>
</feature>
<dbReference type="Gene3D" id="2.10.50.10">
    <property type="entry name" value="Tumor Necrosis Factor Receptor, subunit A, domain 2"/>
    <property type="match status" value="1"/>
</dbReference>
<feature type="coiled-coil region" evidence="4">
    <location>
        <begin position="213"/>
        <end position="254"/>
    </location>
</feature>
<feature type="disulfide bond" evidence="3">
    <location>
        <begin position="332"/>
        <end position="347"/>
    </location>
</feature>
<evidence type="ECO:0000313" key="7">
    <source>
        <dbReference type="EMBL" id="CAH2282241.1"/>
    </source>
</evidence>
<accession>A0AAD1RVH8</accession>
<feature type="compositionally biased region" description="Polar residues" evidence="5">
    <location>
        <begin position="75"/>
        <end position="118"/>
    </location>
</feature>
<evidence type="ECO:0000259" key="6">
    <source>
        <dbReference type="PROSITE" id="PS50050"/>
    </source>
</evidence>
<name>A0AAD1RVH8_PELCU</name>
<feature type="disulfide bond" evidence="3">
    <location>
        <begin position="350"/>
        <end position="363"/>
    </location>
</feature>
<dbReference type="PROSITE" id="PS00652">
    <property type="entry name" value="TNFR_NGFR_1"/>
    <property type="match status" value="2"/>
</dbReference>
<dbReference type="EMBL" id="OW240915">
    <property type="protein sequence ID" value="CAH2282241.1"/>
    <property type="molecule type" value="Genomic_DNA"/>
</dbReference>